<evidence type="ECO:0000313" key="2">
    <source>
        <dbReference type="EMBL" id="MBL6818516.1"/>
    </source>
</evidence>
<reference evidence="2" key="1">
    <citation type="submission" date="2020-10" db="EMBL/GenBank/DDBJ databases">
        <title>Microbiome of the Black Sea water column analyzed by genome centric metagenomics.</title>
        <authorList>
            <person name="Cabello-Yeves P.J."/>
            <person name="Callieri C."/>
            <person name="Picazo A."/>
            <person name="Mehrshad M."/>
            <person name="Haro-Moreno J.M."/>
            <person name="Roda-Garcia J."/>
            <person name="Dzembekova N."/>
            <person name="Slabakova V."/>
            <person name="Slabakova N."/>
            <person name="Moncheva S."/>
            <person name="Rodriguez-Valera F."/>
        </authorList>
    </citation>
    <scope>NUCLEOTIDE SEQUENCE</scope>
    <source>
        <strain evidence="2">BS307-5m-G50</strain>
    </source>
</reference>
<protein>
    <submittedName>
        <fullName evidence="2">GNAT family N-acetyltransferase</fullName>
    </submittedName>
</protein>
<dbReference type="AlphaFoldDB" id="A0A937LLI2"/>
<gene>
    <name evidence="2" type="ORF">ISQ64_03830</name>
</gene>
<dbReference type="InterPro" id="IPR000182">
    <property type="entry name" value="GNAT_dom"/>
</dbReference>
<evidence type="ECO:0000259" key="1">
    <source>
        <dbReference type="PROSITE" id="PS51186"/>
    </source>
</evidence>
<comment type="caution">
    <text evidence="2">The sequence shown here is derived from an EMBL/GenBank/DDBJ whole genome shotgun (WGS) entry which is preliminary data.</text>
</comment>
<dbReference type="Gene3D" id="3.40.630.30">
    <property type="match status" value="1"/>
</dbReference>
<dbReference type="EMBL" id="JADHQD010000022">
    <property type="protein sequence ID" value="MBL6818516.1"/>
    <property type="molecule type" value="Genomic_DNA"/>
</dbReference>
<name>A0A937LLI2_9GAMM</name>
<dbReference type="PROSITE" id="PS51186">
    <property type="entry name" value="GNAT"/>
    <property type="match status" value="1"/>
</dbReference>
<dbReference type="GO" id="GO:0016747">
    <property type="term" value="F:acyltransferase activity, transferring groups other than amino-acyl groups"/>
    <property type="evidence" value="ECO:0007669"/>
    <property type="project" value="InterPro"/>
</dbReference>
<accession>A0A937LLI2</accession>
<proteinExistence type="predicted"/>
<dbReference type="SUPFAM" id="SSF55729">
    <property type="entry name" value="Acyl-CoA N-acyltransferases (Nat)"/>
    <property type="match status" value="1"/>
</dbReference>
<dbReference type="InterPro" id="IPR016181">
    <property type="entry name" value="Acyl_CoA_acyltransferase"/>
</dbReference>
<sequence>MSQIENLEIFNLEDFYSDKMVELLYELNQDNTPEVGSIKSLEMFSKLLNMSSLNLLLKYKDEVIGFIVCFRERSNYSSLNYKFFNKKEKRFLYIDRVVIKEGYRRKGYGTKIYKYLEDFFTKDLIPICCEVNSFPRNEVSINFHIKNGFECVGEHDFDDRSVIYFRKIYIK</sequence>
<dbReference type="Proteomes" id="UP000711391">
    <property type="component" value="Unassembled WGS sequence"/>
</dbReference>
<feature type="domain" description="N-acetyltransferase" evidence="1">
    <location>
        <begin position="7"/>
        <end position="169"/>
    </location>
</feature>
<dbReference type="Pfam" id="PF00583">
    <property type="entry name" value="Acetyltransf_1"/>
    <property type="match status" value="1"/>
</dbReference>
<organism evidence="2 3">
    <name type="scientific">SAR86 cluster bacterium</name>
    <dbReference type="NCBI Taxonomy" id="2030880"/>
    <lineage>
        <taxon>Bacteria</taxon>
        <taxon>Pseudomonadati</taxon>
        <taxon>Pseudomonadota</taxon>
        <taxon>Gammaproteobacteria</taxon>
        <taxon>SAR86 cluster</taxon>
    </lineage>
</organism>
<evidence type="ECO:0000313" key="3">
    <source>
        <dbReference type="Proteomes" id="UP000711391"/>
    </source>
</evidence>
<dbReference type="CDD" id="cd04301">
    <property type="entry name" value="NAT_SF"/>
    <property type="match status" value="1"/>
</dbReference>